<name>A0AAD7X3P9_9TELE</name>
<gene>
    <name evidence="2" type="ORF">AAFF_G00006410</name>
</gene>
<dbReference type="AlphaFoldDB" id="A0AAD7X3P9"/>
<comment type="caution">
    <text evidence="2">The sequence shown here is derived from an EMBL/GenBank/DDBJ whole genome shotgun (WGS) entry which is preliminary data.</text>
</comment>
<feature type="compositionally biased region" description="Polar residues" evidence="1">
    <location>
        <begin position="563"/>
        <end position="572"/>
    </location>
</feature>
<reference evidence="2" key="1">
    <citation type="journal article" date="2023" name="Science">
        <title>Genome structures resolve the early diversification of teleost fishes.</title>
        <authorList>
            <person name="Parey E."/>
            <person name="Louis A."/>
            <person name="Montfort J."/>
            <person name="Bouchez O."/>
            <person name="Roques C."/>
            <person name="Iampietro C."/>
            <person name="Lluch J."/>
            <person name="Castinel A."/>
            <person name="Donnadieu C."/>
            <person name="Desvignes T."/>
            <person name="Floi Bucao C."/>
            <person name="Jouanno E."/>
            <person name="Wen M."/>
            <person name="Mejri S."/>
            <person name="Dirks R."/>
            <person name="Jansen H."/>
            <person name="Henkel C."/>
            <person name="Chen W.J."/>
            <person name="Zahm M."/>
            <person name="Cabau C."/>
            <person name="Klopp C."/>
            <person name="Thompson A.W."/>
            <person name="Robinson-Rechavi M."/>
            <person name="Braasch I."/>
            <person name="Lecointre G."/>
            <person name="Bobe J."/>
            <person name="Postlethwait J.H."/>
            <person name="Berthelot C."/>
            <person name="Roest Crollius H."/>
            <person name="Guiguen Y."/>
        </authorList>
    </citation>
    <scope>NUCLEOTIDE SEQUENCE</scope>
    <source>
        <strain evidence="2">NC1722</strain>
    </source>
</reference>
<dbReference type="InterPro" id="IPR039878">
    <property type="entry name" value="RBM33"/>
</dbReference>
<feature type="compositionally biased region" description="Pro residues" evidence="1">
    <location>
        <begin position="305"/>
        <end position="315"/>
    </location>
</feature>
<dbReference type="GO" id="GO:0003723">
    <property type="term" value="F:RNA binding"/>
    <property type="evidence" value="ECO:0007669"/>
    <property type="project" value="TreeGrafter"/>
</dbReference>
<dbReference type="PANTHER" id="PTHR22014">
    <property type="entry name" value="RNA-BINDING PROTEIN 33"/>
    <property type="match status" value="1"/>
</dbReference>
<organism evidence="2 3">
    <name type="scientific">Aldrovandia affinis</name>
    <dbReference type="NCBI Taxonomy" id="143900"/>
    <lineage>
        <taxon>Eukaryota</taxon>
        <taxon>Metazoa</taxon>
        <taxon>Chordata</taxon>
        <taxon>Craniata</taxon>
        <taxon>Vertebrata</taxon>
        <taxon>Euteleostomi</taxon>
        <taxon>Actinopterygii</taxon>
        <taxon>Neopterygii</taxon>
        <taxon>Teleostei</taxon>
        <taxon>Notacanthiformes</taxon>
        <taxon>Halosauridae</taxon>
        <taxon>Aldrovandia</taxon>
    </lineage>
</organism>
<feature type="region of interest" description="Disordered" evidence="1">
    <location>
        <begin position="414"/>
        <end position="600"/>
    </location>
</feature>
<feature type="compositionally biased region" description="Gly residues" evidence="1">
    <location>
        <begin position="1"/>
        <end position="11"/>
    </location>
</feature>
<keyword evidence="3" id="KW-1185">Reference proteome</keyword>
<accession>A0AAD7X3P9</accession>
<feature type="region of interest" description="Disordered" evidence="1">
    <location>
        <begin position="1"/>
        <end position="379"/>
    </location>
</feature>
<protein>
    <submittedName>
        <fullName evidence="2">Uncharacterized protein</fullName>
    </submittedName>
</protein>
<feature type="compositionally biased region" description="Polar residues" evidence="1">
    <location>
        <begin position="200"/>
        <end position="213"/>
    </location>
</feature>
<evidence type="ECO:0000313" key="3">
    <source>
        <dbReference type="Proteomes" id="UP001221898"/>
    </source>
</evidence>
<evidence type="ECO:0000256" key="1">
    <source>
        <dbReference type="SAM" id="MobiDB-lite"/>
    </source>
</evidence>
<evidence type="ECO:0000313" key="2">
    <source>
        <dbReference type="EMBL" id="KAJ8419142.1"/>
    </source>
</evidence>
<proteinExistence type="predicted"/>
<feature type="compositionally biased region" description="Low complexity" evidence="1">
    <location>
        <begin position="171"/>
        <end position="181"/>
    </location>
</feature>
<feature type="compositionally biased region" description="Basic and acidic residues" evidence="1">
    <location>
        <begin position="495"/>
        <end position="515"/>
    </location>
</feature>
<dbReference type="Proteomes" id="UP001221898">
    <property type="component" value="Unassembled WGS sequence"/>
</dbReference>
<dbReference type="PANTHER" id="PTHR22014:SF2">
    <property type="entry name" value="RNA-BINDING PROTEIN 33"/>
    <property type="match status" value="1"/>
</dbReference>
<feature type="compositionally biased region" description="Low complexity" evidence="1">
    <location>
        <begin position="223"/>
        <end position="237"/>
    </location>
</feature>
<sequence length="600" mass="66779">MPDFRGGGGGRMNDQRPPLMPMHMGMQSHSRMQPHHHSQQFQPPSRGAFHDHGQQRPPPQPLIPPHLSHRSPPMHAAPLRPHMDPPRILSPPPAALSPQQPKNIHINPHFRGPTSSPAQVPLMPAHNQPRPAVGPPRFPRRPDAALDPAAVRRRQAGGGRMPFKMQGPADSSSSSSSSSISPEREPFFIGEPRFPGQHMFDQQSPSPLMNNSHPHPGQNPMAFNQPGPGFNQQGPQPMFQREPMRASLPPPGPLGMSGLGQHGPPNPRHFVPLRPQFPGQPGPPLLPQHMQYGMQVRPRGMMHPSPHPQPQQHEPPPQHRQDLSLQHLQHPHPGDPRPMMHHGQPPFRQQLHPIPPQSHLRTQQPPLRASPIRARMNSPSPGMMKPGLQQMQVLPQRNSNLRELPVAPSHMGFGSPRPATTPAAQVRPLARPGQSARPPPPPDPRGMLGARPQFIGGRLPERTVVQKVKKETPPAPPPEAPQKAEPEYPDEDEETRQYRLKIEEQKRLREEILKRKEMRRQMQAGMRKRELLERLSSQQQQQQQQQQQPPPPELQQLQQHPPNSTAPSNGTATPCHPPIPTLTPVPAPAPSPSPPRLGRT</sequence>
<feature type="compositionally biased region" description="Pro residues" evidence="1">
    <location>
        <begin position="575"/>
        <end position="600"/>
    </location>
</feature>
<feature type="compositionally biased region" description="Low complexity" evidence="1">
    <location>
        <begin position="538"/>
        <end position="547"/>
    </location>
</feature>
<dbReference type="EMBL" id="JAINUG010000001">
    <property type="protein sequence ID" value="KAJ8419142.1"/>
    <property type="molecule type" value="Genomic_DNA"/>
</dbReference>